<dbReference type="InterPro" id="IPR011013">
    <property type="entry name" value="Gal_mutarotase_sf_dom"/>
</dbReference>
<dbReference type="CDD" id="cd11756">
    <property type="entry name" value="GH94N_ChvB_NdvB_1_like"/>
    <property type="match status" value="1"/>
</dbReference>
<dbReference type="Proteomes" id="UP000430508">
    <property type="component" value="Chromosome"/>
</dbReference>
<feature type="transmembrane region" description="Helical" evidence="3">
    <location>
        <begin position="800"/>
        <end position="821"/>
    </location>
</feature>
<evidence type="ECO:0000256" key="1">
    <source>
        <dbReference type="ARBA" id="ARBA00022676"/>
    </source>
</evidence>
<evidence type="ECO:0000256" key="3">
    <source>
        <dbReference type="SAM" id="Phobius"/>
    </source>
</evidence>
<dbReference type="InterPro" id="IPR037018">
    <property type="entry name" value="GH65_N"/>
</dbReference>
<evidence type="ECO:0000259" key="5">
    <source>
        <dbReference type="Pfam" id="PF10091"/>
    </source>
</evidence>
<evidence type="ECO:0000259" key="4">
    <source>
        <dbReference type="Pfam" id="PF06165"/>
    </source>
</evidence>
<dbReference type="InterPro" id="IPR008928">
    <property type="entry name" value="6-hairpin_glycosidase_sf"/>
</dbReference>
<feature type="domain" description="Glycosyl hydrolase 94 supersandwich" evidence="4">
    <location>
        <begin position="2094"/>
        <end position="2361"/>
    </location>
</feature>
<sequence length="2881" mass="327639">MKISELAQFHNWLGLTPKGRSLLPVIKRQSAYIREAYSPINEYYYETEDVIPAAEWYLDNYYIISELITGLTKDISKEYESKLQYLKGGDNAGYPRIYLIIAEFLKQCEHELNFDQLKAFIAGYQEEAPLSSAEIWAVPMMLKVLLLEKVYYQVERILYIQAERRKADDWLKTVFEGYTDAEMPASEMPPASGQDPEDVLTAIFMERIARKLKEHGLEAKILYNWLDNAASRQNTTVEKAVNSEHHFLTAQGAAMGKLVTDIKQINAENWSAFFENVSLVQQTLQKDPAKIFDKMDFDSRDKYRHEIEGLAGKYKVTEIIVARTLEKLAAQNQSAPFSHVGYYLFGSGKVRLEKELADSWGRVKKSFHGIYCYLKLKPALSYLGLIFLATVIPFLIFLDLTKNNSGNVLSGSMLLGLIGALILINGMAVCLINRLFCRMLSPNFLPKLYLDNGIPEQYKTIVVIPAIFNHPSKVRQQMKQLETHYLSNRDQNLCFAVLGDFADAPAAKQTGDDEIIQAGVKAAARLNDKYGEERFFYFHRERKWNEKDKVWMGWERKRGKLIEFNRLLLNEGETSYFIRTGKPEAMQGIRYVITLDADTILPRDSARKLIGTIAHPMNEARLADNGKSIAYGYGIIQPRIGLTAASAFASPFARVFTGTAGIDPYTCAISDIYQDLFGEGIFTGKGIYDLKVFHAVTQNAFPDNRILSHDLIEGLYARTALATDIEFFDGYPTKFLSHTKRAHRWIRGDWQIARYMFQQDFSAVSRWKIFDNLRRSLETPFQIIILFLAVTVLHQFFSQLAILVLLSLSLPLLLNIGGRLIDRSITFRIFKFELKLGISQILFSIAVLPYQAYNQLDAVFRSLGRQIITKRNLLEWETAADSETYLQLDPWNFYHRMVRGIVMSLFFLFGYFYVSLLTGIILTILLISWLASPWLAYRMSLPYTDSITGISSEDRRVLRMFSRQVWAYFDLFVNAENNYLPPDNIQMEPHKGEACRTSPTNIGLALLANLTAGDLGYVSTERMLSRVRNTLRTIQGMPKWNGHIYNWYDTQTLEPLHPIYISTVDSGNMAGYMIALKNGLAEISGKPLIGQNMLQGFMDTYLLSQENAGTVDPDVRESFGTELKAIMASERAEKVGACAGITDLQTCYAFVDKWAKLTRNRFRNSADQNGNTAEKPETDLRLITKDFWPEALARMLQDQKNALEYFFPFLTLPNLPDSLRKLGQYPVKSLIREYLGLLNNPETTGKELQPYLYRGLKRAVLTLLRAGKLQKDLHHLVYRMNFKPLFDDQIKLFTIGYNLTERKRDKSYYDLLASEARQTSLLAIAKGDVPQSHWFKMARPLTRINGRRCLVSWSGTMFEFLMPSILFKNYRGTLLDESYRSVVKIQQAHAEKAKMPWGISESGFFCFDIQNNYQYKAFGVPGLGLKRGLSKDMVISPYSTFMALPIDFKASMENLHLMKNKGYNGVFGLFEAIDYTKSRVPYNEESSIVKSYMSHHQGMSLIALGNVLEANRMQERFHREPVIKSIEMLLQEQVPLKEYTFNPIIEETGEKEVRAISCKLGEKPVVYLSPNTRVPRCSFISNREYAVMLTLSGTGYSQYNHLFLTRWRKDPAMDRYGTFFYVQNLNSGNLWSATAKPVQTQPEEYKVTCFPNTVKYIRKDGNIITQTDVFVAPEDTVEIRKITLTNQSSYSRDLQLTSYVEVALDEISADMAHPAFSKLFIQTKYENNTLVAFRRPRHLHNAEHYMMHTLFSEGNMFGETEYETDRVKFIGRGRTLADPRVMDINQPLSNSVGAVLDPILSLRARVRIDPGRTVSVYFLTGYGNKLESVLQLAQKYRSGYVITQAKELAWSQNLMELTNLQLSFGEANMISSLAGQVIYGCPIQKSPAASNQLGQTSLWSHGISGDLPVVMLKIQDSSQLKLVDQILTIHEYWKIKGLYIDLVIFNEDETGYFQAIQEVIMEKISISHVRKLVNKPGGVFLLKKDQLSAEDDVLLHTVASVIFSGENGSLNHQIMKCLRAGEKIIDEPAAGEQTSGERITIEQIAGNRITNGRLEKDSLPVQNVSKTHRTVLESKKTEGLKFFNGYGGFTDNGKEYVIINEENQPTPLPWVNVIANEKFGTIISEAGASYTWSQNSREYKLSPWSNDPLLDVSGEAVFIKDEDSQDYWSPLPQPVRDSQPYLIRHGQGYTVFEHSSFRINQETRVFIPLGQNLKITALRLTNKNTLPKRLSLYYYLEWVLGVNREQNMPYLLTELHDKTIFCQNVYQEEFAGRAAFITGFGADYLSSTSDRIEFLGVGGSLTKPKGILSCLSGKMGTNIDPCAVLQLQVTLDPGEEKTVYFLLGDEQNREKALSLVQAFRSPDRIEEAFQDVSHYWDDVLSRIQISTPEPSFDLLVNRWLLYQTIVCRIWARSGFYQTGGAYGYRDQLQDVMPLAVIKPEITRKQIILHSSRQFPEGDVQHWWHSETGKGIRTKFSDDLLWLPYVTADYLEHTEDFSILEEKTSFLKLEALGENEDERYAVPETSEQSGSVYEHCVRAIDRSLRFGGHGLPLIGTGDWNDGFSAIGREGNGESVWLGWFILAVLKRFIPICARKDDNERVEKYTGILDELQVNMEKHGWDGSWYRRAYYDDGSPVGSITNSECQIDAIAQSWSILSGSALKSRAADAMLAVERYLWDKEAALLKLLTPPFDKTDKNPGYIKAYIPGVRENGGQYTHAAAWAILAFSKLGSRDKAMELFQMLNPVNHARTGIEVSQYKAEPYVIAADVYAVQPNVGRGGWTWYTGAAGWMYQAALEGILGLQIAGDKLSLTPCVPSNWESYSLTYRHKNSTYQITVTCRQPAGAETGESMTFTKIKVDDKVQDHFPIALSNDGKNHVIEISL</sequence>
<keyword evidence="3" id="KW-0472">Membrane</keyword>
<feature type="domain" description="Glycosyl hydrolase 94 catalytic" evidence="6">
    <location>
        <begin position="2375"/>
        <end position="2799"/>
    </location>
</feature>
<name>A0A857DIW8_9FIRM</name>
<dbReference type="InterPro" id="IPR010383">
    <property type="entry name" value="Glyco_hydrolase_94_b-supersand"/>
</dbReference>
<accession>A0A857DIW8</accession>
<feature type="domain" description="Glycoamylase-like" evidence="5">
    <location>
        <begin position="1308"/>
        <end position="1519"/>
    </location>
</feature>
<dbReference type="GO" id="GO:0005975">
    <property type="term" value="P:carbohydrate metabolic process"/>
    <property type="evidence" value="ECO:0007669"/>
    <property type="project" value="InterPro"/>
</dbReference>
<dbReference type="EMBL" id="CP046996">
    <property type="protein sequence ID" value="QHA00671.1"/>
    <property type="molecule type" value="Genomic_DNA"/>
</dbReference>
<dbReference type="RefSeq" id="WP_019226303.1">
    <property type="nucleotide sequence ID" value="NZ_CP046996.1"/>
</dbReference>
<feature type="domain" description="Glycosyl hydrolase 94 supersandwich" evidence="4">
    <location>
        <begin position="1567"/>
        <end position="1838"/>
    </location>
</feature>
<evidence type="ECO:0000313" key="7">
    <source>
        <dbReference type="EMBL" id="QHA00671.1"/>
    </source>
</evidence>
<keyword evidence="2 7" id="KW-0808">Transferase</keyword>
<dbReference type="PANTHER" id="PTHR37469:SF2">
    <property type="entry name" value="CELLOBIONIC ACID PHOSPHORYLASE"/>
    <property type="match status" value="1"/>
</dbReference>
<dbReference type="Gene3D" id="1.50.10.10">
    <property type="match status" value="1"/>
</dbReference>
<evidence type="ECO:0000259" key="6">
    <source>
        <dbReference type="Pfam" id="PF17167"/>
    </source>
</evidence>
<reference evidence="7 8" key="1">
    <citation type="submission" date="2019-12" db="EMBL/GenBank/DDBJ databases">
        <title>Sequence classification of anaerobic respiratory reductive dehalogenases: First we see many, then we see few.</title>
        <authorList>
            <person name="Molenda O."/>
            <person name="Puentes Jacome L.A."/>
            <person name="Cao X."/>
            <person name="Nesbo C.L."/>
            <person name="Tang S."/>
            <person name="Morson N."/>
            <person name="Patron J."/>
            <person name="Lomheim L."/>
            <person name="Wishart D.S."/>
            <person name="Edwards E.A."/>
        </authorList>
    </citation>
    <scope>NUCLEOTIDE SEQUENCE [LARGE SCALE GENOMIC DNA]</scope>
    <source>
        <strain evidence="7 8">12DCA</strain>
    </source>
</reference>
<dbReference type="GO" id="GO:0030246">
    <property type="term" value="F:carbohydrate binding"/>
    <property type="evidence" value="ECO:0007669"/>
    <property type="project" value="InterPro"/>
</dbReference>
<feature type="transmembrane region" description="Helical" evidence="3">
    <location>
        <begin position="905"/>
        <end position="931"/>
    </location>
</feature>
<dbReference type="InterPro" id="IPR037820">
    <property type="entry name" value="GH94N_NdvB"/>
</dbReference>
<dbReference type="Pfam" id="PF06165">
    <property type="entry name" value="GH94_b-supersand"/>
    <property type="match status" value="2"/>
</dbReference>
<dbReference type="InterPro" id="IPR052047">
    <property type="entry name" value="GH94_Enzymes"/>
</dbReference>
<dbReference type="PANTHER" id="PTHR37469">
    <property type="entry name" value="CELLOBIONIC ACID PHOSPHORYLASE-RELATED"/>
    <property type="match status" value="1"/>
</dbReference>
<dbReference type="Gene3D" id="2.70.98.40">
    <property type="entry name" value="Glycoside hydrolase, family 65, N-terminal domain"/>
    <property type="match status" value="2"/>
</dbReference>
<evidence type="ECO:0000313" key="8">
    <source>
        <dbReference type="Proteomes" id="UP000430508"/>
    </source>
</evidence>
<dbReference type="SMART" id="SM01068">
    <property type="entry name" value="CBM_X"/>
    <property type="match status" value="2"/>
</dbReference>
<dbReference type="Gene3D" id="2.60.420.10">
    <property type="entry name" value="Maltose phosphorylase, domain 3"/>
    <property type="match status" value="1"/>
</dbReference>
<dbReference type="SUPFAM" id="SSF48208">
    <property type="entry name" value="Six-hairpin glycosidases"/>
    <property type="match status" value="1"/>
</dbReference>
<dbReference type="InterPro" id="IPR019282">
    <property type="entry name" value="Glycoamylase-like_cons_dom"/>
</dbReference>
<keyword evidence="3" id="KW-1133">Transmembrane helix</keyword>
<dbReference type="InterPro" id="IPR033432">
    <property type="entry name" value="GH94_catalytic"/>
</dbReference>
<gene>
    <name evidence="7" type="ORF">GQ588_08505</name>
</gene>
<feature type="transmembrane region" description="Helical" evidence="3">
    <location>
        <begin position="410"/>
        <end position="432"/>
    </location>
</feature>
<dbReference type="SUPFAM" id="SSF74650">
    <property type="entry name" value="Galactose mutarotase-like"/>
    <property type="match status" value="2"/>
</dbReference>
<dbReference type="Pfam" id="PF10091">
    <property type="entry name" value="Glycoamylase"/>
    <property type="match status" value="1"/>
</dbReference>
<evidence type="ECO:0000256" key="2">
    <source>
        <dbReference type="ARBA" id="ARBA00022679"/>
    </source>
</evidence>
<keyword evidence="3" id="KW-0812">Transmembrane</keyword>
<organism evidence="7 8">
    <name type="scientific">Dehalobacter restrictus</name>
    <dbReference type="NCBI Taxonomy" id="55583"/>
    <lineage>
        <taxon>Bacteria</taxon>
        <taxon>Bacillati</taxon>
        <taxon>Bacillota</taxon>
        <taxon>Clostridia</taxon>
        <taxon>Eubacteriales</taxon>
        <taxon>Desulfitobacteriaceae</taxon>
        <taxon>Dehalobacter</taxon>
    </lineage>
</organism>
<dbReference type="InterPro" id="IPR012341">
    <property type="entry name" value="6hp_glycosidase-like_sf"/>
</dbReference>
<dbReference type="Gene3D" id="1.50.10.140">
    <property type="match status" value="2"/>
</dbReference>
<dbReference type="Pfam" id="PF17167">
    <property type="entry name" value="Glyco_hydro_94"/>
    <property type="match status" value="1"/>
</dbReference>
<dbReference type="CDD" id="cd11753">
    <property type="entry name" value="GH94N_ChvB_NdvB_2_like"/>
    <property type="match status" value="1"/>
</dbReference>
<feature type="transmembrane region" description="Helical" evidence="3">
    <location>
        <begin position="379"/>
        <end position="398"/>
    </location>
</feature>
<protein>
    <submittedName>
        <fullName evidence="7">Glycosyl transferase family 36</fullName>
    </submittedName>
</protein>
<dbReference type="InterPro" id="IPR037824">
    <property type="entry name" value="GH94N_2_NdvB"/>
</dbReference>
<dbReference type="GO" id="GO:0016757">
    <property type="term" value="F:glycosyltransferase activity"/>
    <property type="evidence" value="ECO:0007669"/>
    <property type="project" value="UniProtKB-KW"/>
</dbReference>
<proteinExistence type="predicted"/>
<keyword evidence="1" id="KW-0328">Glycosyltransferase</keyword>